<dbReference type="AlphaFoldDB" id="C1G1V3"/>
<sequence>MTEKFVGLAAFDEAGLYSSLLLPKSIVDGDIDVIIDPEHVKDREIIGLLRSLMVQARNDLNFRPMWTNDSVTLFLTVPSCRYLFADVIKQNHCPLSGKASQGVGSGFGIGSGIKI</sequence>
<dbReference type="GeneID" id="22581656"/>
<reference evidence="1 2" key="1">
    <citation type="journal article" date="2011" name="PLoS Genet.">
        <title>Comparative genomic analysis of human fungal pathogens causing paracoccidioidomycosis.</title>
        <authorList>
            <person name="Desjardins C.A."/>
            <person name="Champion M.D."/>
            <person name="Holder J.W."/>
            <person name="Muszewska A."/>
            <person name="Goldberg J."/>
            <person name="Bailao A.M."/>
            <person name="Brigido M.M."/>
            <person name="Ferreira M.E."/>
            <person name="Garcia A.M."/>
            <person name="Grynberg M."/>
            <person name="Gujja S."/>
            <person name="Heiman D.I."/>
            <person name="Henn M.R."/>
            <person name="Kodira C.D."/>
            <person name="Leon-Narvaez H."/>
            <person name="Longo L.V."/>
            <person name="Ma L.J."/>
            <person name="Malavazi I."/>
            <person name="Matsuo A.L."/>
            <person name="Morais F.V."/>
            <person name="Pereira M."/>
            <person name="Rodriguez-Brito S."/>
            <person name="Sakthikumar S."/>
            <person name="Salem-Izacc S.M."/>
            <person name="Sykes S.M."/>
            <person name="Teixeira M.M."/>
            <person name="Vallejo M.C."/>
            <person name="Walter M.E."/>
            <person name="Yandava C."/>
            <person name="Young S."/>
            <person name="Zeng Q."/>
            <person name="Zucker J."/>
            <person name="Felipe M.S."/>
            <person name="Goldman G.H."/>
            <person name="Haas B.J."/>
            <person name="McEwen J.G."/>
            <person name="Nino-Vega G."/>
            <person name="Puccia R."/>
            <person name="San-Blas G."/>
            <person name="Soares C.M."/>
            <person name="Birren B.W."/>
            <person name="Cuomo C.A."/>
        </authorList>
    </citation>
    <scope>NUCLEOTIDE SEQUENCE [LARGE SCALE GENOMIC DNA]</scope>
    <source>
        <strain evidence="1 2">Pb18</strain>
    </source>
</reference>
<proteinExistence type="predicted"/>
<dbReference type="EMBL" id="KN275958">
    <property type="protein sequence ID" value="EEH45969.1"/>
    <property type="molecule type" value="Genomic_DNA"/>
</dbReference>
<keyword evidence="2" id="KW-1185">Reference proteome</keyword>
<dbReference type="RefSeq" id="XP_010757705.1">
    <property type="nucleotide sequence ID" value="XM_010759403.1"/>
</dbReference>
<dbReference type="eggNOG" id="ENOG502T4BU">
    <property type="taxonomic scope" value="Eukaryota"/>
</dbReference>
<evidence type="ECO:0000313" key="1">
    <source>
        <dbReference type="EMBL" id="EEH45969.1"/>
    </source>
</evidence>
<name>C1G1V3_PARBD</name>
<evidence type="ECO:0000313" key="2">
    <source>
        <dbReference type="Proteomes" id="UP000001628"/>
    </source>
</evidence>
<protein>
    <submittedName>
        <fullName evidence="1">Uncharacterized protein</fullName>
    </submittedName>
</protein>
<dbReference type="HOGENOM" id="CLU_2109765_0_0_1"/>
<dbReference type="InParanoid" id="C1G1V3"/>
<organism evidence="1 2">
    <name type="scientific">Paracoccidioides brasiliensis (strain Pb18)</name>
    <dbReference type="NCBI Taxonomy" id="502780"/>
    <lineage>
        <taxon>Eukaryota</taxon>
        <taxon>Fungi</taxon>
        <taxon>Dikarya</taxon>
        <taxon>Ascomycota</taxon>
        <taxon>Pezizomycotina</taxon>
        <taxon>Eurotiomycetes</taxon>
        <taxon>Eurotiomycetidae</taxon>
        <taxon>Onygenales</taxon>
        <taxon>Ajellomycetaceae</taxon>
        <taxon>Paracoccidioides</taxon>
    </lineage>
</organism>
<dbReference type="Proteomes" id="UP000001628">
    <property type="component" value="Unassembled WGS sequence"/>
</dbReference>
<gene>
    <name evidence="1" type="ORF">PADG_02119</name>
</gene>
<accession>C1G1V3</accession>
<dbReference type="VEuPathDB" id="FungiDB:PADG_02119"/>
<dbReference type="KEGG" id="pbn:PADG_02119"/>